<evidence type="ECO:0000256" key="1">
    <source>
        <dbReference type="SAM" id="MobiDB-lite"/>
    </source>
</evidence>
<sequence>MHAFVPVPAVGHGRHGVEELAMSGYKLIVLRVALLMNSFSRHRPEGRFVVSTDFCEVEGEGLEQPGDNPKLAFTQQRRRRSHAPSPHYTIEAMTLFCMILNGYQASMDLGQDQTIFFCVAHPVGHSVARAAYYPYLLDDRTYKIPQDIDRRVIMVILDPLLLLEQADCENSKKERKKYAFRLRPRRRLGHTAPSAPRPIITIPSTPSQRSELDAQQQTNLRARFFLQGPMTFSPSSSSVGVPATQLGRLW</sequence>
<protein>
    <submittedName>
        <fullName evidence="2">Uncharacterized protein</fullName>
    </submittedName>
</protein>
<reference evidence="2" key="2">
    <citation type="submission" date="2023-05" db="EMBL/GenBank/DDBJ databases">
        <authorList>
            <consortium name="Lawrence Berkeley National Laboratory"/>
            <person name="Steindorff A."/>
            <person name="Hensen N."/>
            <person name="Bonometti L."/>
            <person name="Westerberg I."/>
            <person name="Brannstrom I.O."/>
            <person name="Guillou S."/>
            <person name="Cros-Aarteil S."/>
            <person name="Calhoun S."/>
            <person name="Haridas S."/>
            <person name="Kuo A."/>
            <person name="Mondo S."/>
            <person name="Pangilinan J."/>
            <person name="Riley R."/>
            <person name="Labutti K."/>
            <person name="Andreopoulos B."/>
            <person name="Lipzen A."/>
            <person name="Chen C."/>
            <person name="Yanf M."/>
            <person name="Daum C."/>
            <person name="Ng V."/>
            <person name="Clum A."/>
            <person name="Ohm R."/>
            <person name="Martin F."/>
            <person name="Silar P."/>
            <person name="Natvig D."/>
            <person name="Lalanne C."/>
            <person name="Gautier V."/>
            <person name="Ament-Velasquez S.L."/>
            <person name="Kruys A."/>
            <person name="Hutchinson M.I."/>
            <person name="Powell A.J."/>
            <person name="Barry K."/>
            <person name="Miller A.N."/>
            <person name="Grigoriev I.V."/>
            <person name="Debuchy R."/>
            <person name="Gladieux P."/>
            <person name="Thoren M.H."/>
            <person name="Johannesson H."/>
        </authorList>
    </citation>
    <scope>NUCLEOTIDE SEQUENCE</scope>
    <source>
        <strain evidence="2">PSN309</strain>
    </source>
</reference>
<dbReference type="Proteomes" id="UP001302126">
    <property type="component" value="Unassembled WGS sequence"/>
</dbReference>
<organism evidence="2 3">
    <name type="scientific">Podospora australis</name>
    <dbReference type="NCBI Taxonomy" id="1536484"/>
    <lineage>
        <taxon>Eukaryota</taxon>
        <taxon>Fungi</taxon>
        <taxon>Dikarya</taxon>
        <taxon>Ascomycota</taxon>
        <taxon>Pezizomycotina</taxon>
        <taxon>Sordariomycetes</taxon>
        <taxon>Sordariomycetidae</taxon>
        <taxon>Sordariales</taxon>
        <taxon>Podosporaceae</taxon>
        <taxon>Podospora</taxon>
    </lineage>
</organism>
<dbReference type="EMBL" id="MU864594">
    <property type="protein sequence ID" value="KAK4182945.1"/>
    <property type="molecule type" value="Genomic_DNA"/>
</dbReference>
<evidence type="ECO:0000313" key="3">
    <source>
        <dbReference type="Proteomes" id="UP001302126"/>
    </source>
</evidence>
<accession>A0AAN6WKB4</accession>
<evidence type="ECO:0000313" key="2">
    <source>
        <dbReference type="EMBL" id="KAK4182945.1"/>
    </source>
</evidence>
<comment type="caution">
    <text evidence="2">The sequence shown here is derived from an EMBL/GenBank/DDBJ whole genome shotgun (WGS) entry which is preliminary data.</text>
</comment>
<proteinExistence type="predicted"/>
<feature type="region of interest" description="Disordered" evidence="1">
    <location>
        <begin position="189"/>
        <end position="214"/>
    </location>
</feature>
<feature type="region of interest" description="Disordered" evidence="1">
    <location>
        <begin position="60"/>
        <end position="84"/>
    </location>
</feature>
<dbReference type="AlphaFoldDB" id="A0AAN6WKB4"/>
<reference evidence="2" key="1">
    <citation type="journal article" date="2023" name="Mol. Phylogenet. Evol.">
        <title>Genome-scale phylogeny and comparative genomics of the fungal order Sordariales.</title>
        <authorList>
            <person name="Hensen N."/>
            <person name="Bonometti L."/>
            <person name="Westerberg I."/>
            <person name="Brannstrom I.O."/>
            <person name="Guillou S."/>
            <person name="Cros-Aarteil S."/>
            <person name="Calhoun S."/>
            <person name="Haridas S."/>
            <person name="Kuo A."/>
            <person name="Mondo S."/>
            <person name="Pangilinan J."/>
            <person name="Riley R."/>
            <person name="LaButti K."/>
            <person name="Andreopoulos B."/>
            <person name="Lipzen A."/>
            <person name="Chen C."/>
            <person name="Yan M."/>
            <person name="Daum C."/>
            <person name="Ng V."/>
            <person name="Clum A."/>
            <person name="Steindorff A."/>
            <person name="Ohm R.A."/>
            <person name="Martin F."/>
            <person name="Silar P."/>
            <person name="Natvig D.O."/>
            <person name="Lalanne C."/>
            <person name="Gautier V."/>
            <person name="Ament-Velasquez S.L."/>
            <person name="Kruys A."/>
            <person name="Hutchinson M.I."/>
            <person name="Powell A.J."/>
            <person name="Barry K."/>
            <person name="Miller A.N."/>
            <person name="Grigoriev I.V."/>
            <person name="Debuchy R."/>
            <person name="Gladieux P."/>
            <person name="Hiltunen Thoren M."/>
            <person name="Johannesson H."/>
        </authorList>
    </citation>
    <scope>NUCLEOTIDE SEQUENCE</scope>
    <source>
        <strain evidence="2">PSN309</strain>
    </source>
</reference>
<keyword evidence="3" id="KW-1185">Reference proteome</keyword>
<gene>
    <name evidence="2" type="ORF">QBC35DRAFT_478630</name>
</gene>
<name>A0AAN6WKB4_9PEZI</name>
<feature type="compositionally biased region" description="Low complexity" evidence="1">
    <location>
        <begin position="191"/>
        <end position="207"/>
    </location>
</feature>